<dbReference type="InterPro" id="IPR003782">
    <property type="entry name" value="SCO1/SenC"/>
</dbReference>
<dbReference type="Gene3D" id="3.40.30.10">
    <property type="entry name" value="Glutaredoxin"/>
    <property type="match status" value="1"/>
</dbReference>
<dbReference type="InterPro" id="IPR036249">
    <property type="entry name" value="Thioredoxin-like_sf"/>
</dbReference>
<comment type="caution">
    <text evidence="2">The sequence shown here is derived from an EMBL/GenBank/DDBJ whole genome shotgun (WGS) entry which is preliminary data.</text>
</comment>
<proteinExistence type="inferred from homology"/>
<name>A0AAW5VC74_9LEPT</name>
<dbReference type="Pfam" id="PF02630">
    <property type="entry name" value="SCO1-SenC"/>
    <property type="match status" value="1"/>
</dbReference>
<dbReference type="SUPFAM" id="SSF52833">
    <property type="entry name" value="Thioredoxin-like"/>
    <property type="match status" value="1"/>
</dbReference>
<evidence type="ECO:0000313" key="2">
    <source>
        <dbReference type="EMBL" id="MCW7516452.1"/>
    </source>
</evidence>
<dbReference type="Proteomes" id="UP001209694">
    <property type="component" value="Unassembled WGS sequence"/>
</dbReference>
<gene>
    <name evidence="2" type="ORF">ND810_14885</name>
</gene>
<protein>
    <submittedName>
        <fullName evidence="2">SCO family protein</fullName>
    </submittedName>
</protein>
<evidence type="ECO:0000313" key="3">
    <source>
        <dbReference type="Proteomes" id="UP001209694"/>
    </source>
</evidence>
<comment type="similarity">
    <text evidence="1">Belongs to the SCO1/2 family.</text>
</comment>
<organism evidence="2 3">
    <name type="scientific">Leptospira levettii</name>
    <dbReference type="NCBI Taxonomy" id="2023178"/>
    <lineage>
        <taxon>Bacteria</taxon>
        <taxon>Pseudomonadati</taxon>
        <taxon>Spirochaetota</taxon>
        <taxon>Spirochaetia</taxon>
        <taxon>Leptospirales</taxon>
        <taxon>Leptospiraceae</taxon>
        <taxon>Leptospira</taxon>
    </lineage>
</organism>
<sequence length="183" mass="21649">MELKRWIQRLLWVFVVFLFVGLSSLLHFFSSTYRKIPCEICEFQFDSVPKPNWIVIYPGLVGCGKKCPIALENLRQFQSRFPNTKFSFYFLVTDPKETEEGIQNYLAYYQTSLAIQALRPKSAEEVQFYRRLGAYLPEHPVLKQKDEHGTQFFLIPPNRKVVYALPKLGEDEWIQIQKEMNKE</sequence>
<accession>A0AAW5VC74</accession>
<dbReference type="EMBL" id="JAMQQD010000006">
    <property type="protein sequence ID" value="MCW7516452.1"/>
    <property type="molecule type" value="Genomic_DNA"/>
</dbReference>
<reference evidence="2" key="1">
    <citation type="submission" date="2022-06" db="EMBL/GenBank/DDBJ databases">
        <title>Leptospira isolates from biofilms formed at urban environments.</title>
        <authorList>
            <person name="Ribeiro P.S."/>
            <person name="Sousa T."/>
            <person name="Carvalho N."/>
            <person name="Aburjaile F."/>
            <person name="Neves F."/>
            <person name="Oliveira D."/>
            <person name="Blanco L."/>
            <person name="Lima J."/>
            <person name="Costa F."/>
            <person name="Brenig B."/>
            <person name="Soares S."/>
            <person name="Ramos R."/>
            <person name="Goes-Neto A."/>
            <person name="Matiuzzi M."/>
            <person name="Azevedo V."/>
            <person name="Ristow P."/>
        </authorList>
    </citation>
    <scope>NUCLEOTIDE SEQUENCE</scope>
    <source>
        <strain evidence="2">VSF7</strain>
    </source>
</reference>
<dbReference type="AlphaFoldDB" id="A0AAW5VC74"/>
<evidence type="ECO:0000256" key="1">
    <source>
        <dbReference type="ARBA" id="ARBA00010996"/>
    </source>
</evidence>
<dbReference type="RefSeq" id="WP_265356256.1">
    <property type="nucleotide sequence ID" value="NZ_JAMQPS010000004.1"/>
</dbReference>